<dbReference type="RefSeq" id="WP_054735634.1">
    <property type="nucleotide sequence ID" value="NZ_AZFZ01000049.1"/>
</dbReference>
<organism evidence="1 2">
    <name type="scientific">Lentilactobacillus parafarraginis DSM 18390 = JCM 14109</name>
    <dbReference type="NCBI Taxonomy" id="1423786"/>
    <lineage>
        <taxon>Bacteria</taxon>
        <taxon>Bacillati</taxon>
        <taxon>Bacillota</taxon>
        <taxon>Bacilli</taxon>
        <taxon>Lactobacillales</taxon>
        <taxon>Lactobacillaceae</taxon>
        <taxon>Lentilactobacillus</taxon>
    </lineage>
</organism>
<evidence type="ECO:0008006" key="3">
    <source>
        <dbReference type="Google" id="ProtNLM"/>
    </source>
</evidence>
<comment type="caution">
    <text evidence="1">The sequence shown here is derived from an EMBL/GenBank/DDBJ whole genome shotgun (WGS) entry which is preliminary data.</text>
</comment>
<dbReference type="Proteomes" id="UP000051010">
    <property type="component" value="Unassembled WGS sequence"/>
</dbReference>
<proteinExistence type="predicted"/>
<sequence>MSNNFSAIHFSQLTLPLYNDLPNFNLYMDQVIDEVNQYLQPLTGTKITKSMINSYVKQGLVDRPEKKRYARSHLAEILVVSVMKQILSLDTIKQAMTIALKLDPIDKAYNQFIEVFNTELTQIKTTNLSATDYQRMAVHALLSKSLVEQMLAQKPLDD</sequence>
<gene>
    <name evidence="1" type="ORF">FD47_GL002066</name>
</gene>
<dbReference type="Pfam" id="PF08876">
    <property type="entry name" value="DUF1836"/>
    <property type="match status" value="1"/>
</dbReference>
<dbReference type="AlphaFoldDB" id="A0A0R1YH73"/>
<dbReference type="EMBL" id="AZFZ01000049">
    <property type="protein sequence ID" value="KRM41872.1"/>
    <property type="molecule type" value="Genomic_DNA"/>
</dbReference>
<dbReference type="PANTHER" id="PTHR40056">
    <property type="entry name" value="HYPOTHETICAL CYTOSOLIC PROTEIN"/>
    <property type="match status" value="1"/>
</dbReference>
<reference evidence="1 2" key="1">
    <citation type="journal article" date="2015" name="Genome Announc.">
        <title>Expanding the biotechnology potential of lactobacilli through comparative genomics of 213 strains and associated genera.</title>
        <authorList>
            <person name="Sun Z."/>
            <person name="Harris H.M."/>
            <person name="McCann A."/>
            <person name="Guo C."/>
            <person name="Argimon S."/>
            <person name="Zhang W."/>
            <person name="Yang X."/>
            <person name="Jeffery I.B."/>
            <person name="Cooney J.C."/>
            <person name="Kagawa T.F."/>
            <person name="Liu W."/>
            <person name="Song Y."/>
            <person name="Salvetti E."/>
            <person name="Wrobel A."/>
            <person name="Rasinkangas P."/>
            <person name="Parkhill J."/>
            <person name="Rea M.C."/>
            <person name="O'Sullivan O."/>
            <person name="Ritari J."/>
            <person name="Douillard F.P."/>
            <person name="Paul Ross R."/>
            <person name="Yang R."/>
            <person name="Briner A.E."/>
            <person name="Felis G.E."/>
            <person name="de Vos W.M."/>
            <person name="Barrangou R."/>
            <person name="Klaenhammer T.R."/>
            <person name="Caufield P.W."/>
            <person name="Cui Y."/>
            <person name="Zhang H."/>
            <person name="O'Toole P.W."/>
        </authorList>
    </citation>
    <scope>NUCLEOTIDE SEQUENCE [LARGE SCALE GENOMIC DNA]</scope>
    <source>
        <strain evidence="1 2">DSM 18390</strain>
    </source>
</reference>
<name>A0A0R1YH73_9LACO</name>
<dbReference type="PANTHER" id="PTHR40056:SF1">
    <property type="entry name" value="DUF1836 DOMAIN-CONTAINING PROTEIN"/>
    <property type="match status" value="1"/>
</dbReference>
<evidence type="ECO:0000313" key="2">
    <source>
        <dbReference type="Proteomes" id="UP000051010"/>
    </source>
</evidence>
<accession>A0A0R1YH73</accession>
<dbReference type="InterPro" id="IPR014975">
    <property type="entry name" value="DUF1836"/>
</dbReference>
<protein>
    <recommendedName>
        <fullName evidence="3">BS ykrK family protein</fullName>
    </recommendedName>
</protein>
<evidence type="ECO:0000313" key="1">
    <source>
        <dbReference type="EMBL" id="KRM41872.1"/>
    </source>
</evidence>
<dbReference type="PATRIC" id="fig|1423786.4.peg.2171"/>